<accession>A0AA52HBF8</accession>
<evidence type="ECO:0000256" key="1">
    <source>
        <dbReference type="ARBA" id="ARBA00001974"/>
    </source>
</evidence>
<protein>
    <submittedName>
        <fullName evidence="5">FAD-dependent oxidoreductase</fullName>
    </submittedName>
</protein>
<dbReference type="PANTHER" id="PTHR43004">
    <property type="entry name" value="TRK SYSTEM POTASSIUM UPTAKE PROTEIN"/>
    <property type="match status" value="1"/>
</dbReference>
<dbReference type="NCBIfam" id="NF006002">
    <property type="entry name" value="PRK08132.1"/>
    <property type="match status" value="1"/>
</dbReference>
<evidence type="ECO:0000259" key="4">
    <source>
        <dbReference type="Pfam" id="PF01494"/>
    </source>
</evidence>
<dbReference type="PANTHER" id="PTHR43004:SF19">
    <property type="entry name" value="BINDING MONOOXYGENASE, PUTATIVE (JCVI)-RELATED"/>
    <property type="match status" value="1"/>
</dbReference>
<keyword evidence="3" id="KW-0274">FAD</keyword>
<dbReference type="Gene3D" id="3.30.70.2450">
    <property type="match status" value="1"/>
</dbReference>
<dbReference type="Pfam" id="PF01494">
    <property type="entry name" value="FAD_binding_3"/>
    <property type="match status" value="1"/>
</dbReference>
<dbReference type="Gene3D" id="3.50.50.60">
    <property type="entry name" value="FAD/NAD(P)-binding domain"/>
    <property type="match status" value="1"/>
</dbReference>
<feature type="domain" description="FAD-binding" evidence="4">
    <location>
        <begin position="24"/>
        <end position="360"/>
    </location>
</feature>
<reference evidence="5" key="1">
    <citation type="submission" date="2023-04" db="EMBL/GenBank/DDBJ databases">
        <title>Complete genome sequence of Temperatibacter marinus.</title>
        <authorList>
            <person name="Rong J.-C."/>
            <person name="Yi M.-L."/>
            <person name="Zhao Q."/>
        </authorList>
    </citation>
    <scope>NUCLEOTIDE SEQUENCE</scope>
    <source>
        <strain evidence="5">NBRC 110045</strain>
    </source>
</reference>
<dbReference type="PRINTS" id="PR00420">
    <property type="entry name" value="RNGMNOXGNASE"/>
</dbReference>
<dbReference type="EMBL" id="CP123872">
    <property type="protein sequence ID" value="WND03593.1"/>
    <property type="molecule type" value="Genomic_DNA"/>
</dbReference>
<dbReference type="Proteomes" id="UP001268683">
    <property type="component" value="Chromosome"/>
</dbReference>
<dbReference type="InterPro" id="IPR002938">
    <property type="entry name" value="FAD-bd"/>
</dbReference>
<evidence type="ECO:0000256" key="2">
    <source>
        <dbReference type="ARBA" id="ARBA00022630"/>
    </source>
</evidence>
<dbReference type="InterPro" id="IPR050641">
    <property type="entry name" value="RIFMO-like"/>
</dbReference>
<evidence type="ECO:0000313" key="6">
    <source>
        <dbReference type="Proteomes" id="UP001268683"/>
    </source>
</evidence>
<organism evidence="5 6">
    <name type="scientific">Temperatibacter marinus</name>
    <dbReference type="NCBI Taxonomy" id="1456591"/>
    <lineage>
        <taxon>Bacteria</taxon>
        <taxon>Pseudomonadati</taxon>
        <taxon>Pseudomonadota</taxon>
        <taxon>Alphaproteobacteria</taxon>
        <taxon>Kordiimonadales</taxon>
        <taxon>Temperatibacteraceae</taxon>
        <taxon>Temperatibacter</taxon>
    </lineage>
</organism>
<sequence length="559" mass="62595">MPHISSKYAPVIPAAVQTGKLEKATVLIVGAGPIGLATALELGLRGHNVTLLDRSTQVSDGSRAICFAKRSLEIMDRLGYAQPMLDKGLSWNIGRVFFKDNPVPVYSFDLLPLKDQKLPGMINIQQYYNEEFCIAELVKLKNVEIRWGNEVADLINSAKGVTAQVLTLEGGYEIEADWVIACDGSKSLVREKLAVGFEGETFQDNFLIADLKFKQERPVERHFWFDPSFNPGKSALLHKQPDDVWRVDLQVGWDIDREEIARHENVTPYIKAMFGDDIEFEYEWVSVYTFNCRQVKNMVVDRVIFAGDSAHLVSPFGARGANTGFQDTDNIGWKMDLVLRGLADIPLIESYDEERSYAAKVNILNSTRSTDFITPKSTISKTFRDAVLELSHKYEFARGFVNSGRLSLPVAYHNSRLNTLDRENWAGGVAPGANSIDAPISLGTVEGWFIDQVGSAFKVILFCDGNKLSSKYRSQLKEFCENEIPSEVFLVSDFEVDPDFKVINDCKGLLAKRLDAQIGTAYLFRPDQYVAGRWKKATASDLFAARDRALAKKVGRNVN</sequence>
<proteinExistence type="predicted"/>
<name>A0AA52HBF8_9PROT</name>
<dbReference type="GO" id="GO:0016709">
    <property type="term" value="F:oxidoreductase activity, acting on paired donors, with incorporation or reduction of molecular oxygen, NAD(P)H as one donor, and incorporation of one atom of oxygen"/>
    <property type="evidence" value="ECO:0007669"/>
    <property type="project" value="UniProtKB-ARBA"/>
</dbReference>
<dbReference type="GO" id="GO:0071949">
    <property type="term" value="F:FAD binding"/>
    <property type="evidence" value="ECO:0007669"/>
    <property type="project" value="InterPro"/>
</dbReference>
<gene>
    <name evidence="5" type="ORF">QGN29_04295</name>
</gene>
<evidence type="ECO:0000256" key="3">
    <source>
        <dbReference type="ARBA" id="ARBA00022827"/>
    </source>
</evidence>
<evidence type="ECO:0000313" key="5">
    <source>
        <dbReference type="EMBL" id="WND03593.1"/>
    </source>
</evidence>
<dbReference type="InterPro" id="IPR036188">
    <property type="entry name" value="FAD/NAD-bd_sf"/>
</dbReference>
<dbReference type="AlphaFoldDB" id="A0AA52HBF8"/>
<comment type="cofactor">
    <cofactor evidence="1">
        <name>FAD</name>
        <dbReference type="ChEBI" id="CHEBI:57692"/>
    </cofactor>
</comment>
<dbReference type="KEGG" id="tmk:QGN29_04295"/>
<keyword evidence="2" id="KW-0285">Flavoprotein</keyword>
<keyword evidence="6" id="KW-1185">Reference proteome</keyword>
<dbReference type="RefSeq" id="WP_310799446.1">
    <property type="nucleotide sequence ID" value="NZ_CP123872.1"/>
</dbReference>
<dbReference type="SUPFAM" id="SSF51905">
    <property type="entry name" value="FAD/NAD(P)-binding domain"/>
    <property type="match status" value="1"/>
</dbReference>